<evidence type="ECO:0000313" key="9">
    <source>
        <dbReference type="EMBL" id="PPQ36660.1"/>
    </source>
</evidence>
<dbReference type="PROSITE" id="PS51459">
    <property type="entry name" value="FIDO"/>
    <property type="match status" value="1"/>
</dbReference>
<evidence type="ECO:0000256" key="5">
    <source>
        <dbReference type="ARBA" id="ARBA00034531"/>
    </source>
</evidence>
<comment type="catalytic activity">
    <reaction evidence="7">
        <text>L-tyrosyl-[protein] + ATP = O-(5'-adenylyl)-L-tyrosyl-[protein] + diphosphate</text>
        <dbReference type="Rhea" id="RHEA:54288"/>
        <dbReference type="Rhea" id="RHEA-COMP:10136"/>
        <dbReference type="Rhea" id="RHEA-COMP:13846"/>
        <dbReference type="ChEBI" id="CHEBI:30616"/>
        <dbReference type="ChEBI" id="CHEBI:33019"/>
        <dbReference type="ChEBI" id="CHEBI:46858"/>
        <dbReference type="ChEBI" id="CHEBI:83624"/>
        <dbReference type="EC" id="2.7.7.108"/>
    </reaction>
</comment>
<protein>
    <recommendedName>
        <fullName evidence="5">protein adenylyltransferase</fullName>
        <ecNumber evidence="5">2.7.7.108</ecNumber>
    </recommendedName>
</protein>
<sequence>MSSLRNANERVAYSRTFYRDTEVYINKLGIRDLGFLEAAERRLTEQRAAEGFPVRAHYRTYAGFKAIHRHLFQDLYQWAGRERNYTTGRGSVPFAVPGYISGWMEDLFKQLAGDRYLVGRSKRDFAAEAVRYVNEINAGHPFIDGNGRAQRFWLRMLADNAGFDLALGSRDRKRWNEASRIGFIKQDHRPMARLIQSRLRPHDPA</sequence>
<dbReference type="GO" id="GO:0070733">
    <property type="term" value="F:AMPylase activity"/>
    <property type="evidence" value="ECO:0007669"/>
    <property type="project" value="UniProtKB-EC"/>
</dbReference>
<dbReference type="OrthoDB" id="9813719at2"/>
<keyword evidence="4" id="KW-0067">ATP-binding</keyword>
<dbReference type="Proteomes" id="UP000239724">
    <property type="component" value="Unassembled WGS sequence"/>
</dbReference>
<accession>A0A2S6NM14</accession>
<dbReference type="PANTHER" id="PTHR39560">
    <property type="entry name" value="PROTEIN ADENYLYLTRANSFERASE FIC-RELATED"/>
    <property type="match status" value="1"/>
</dbReference>
<dbReference type="InterPro" id="IPR003812">
    <property type="entry name" value="Fido"/>
</dbReference>
<reference evidence="9 10" key="1">
    <citation type="journal article" date="2018" name="Arch. Microbiol.">
        <title>New insights into the metabolic potential of the phototrophic purple bacterium Rhodopila globiformis DSM 161(T) from its draft genome sequence and evidence for a vanadium-dependent nitrogenase.</title>
        <authorList>
            <person name="Imhoff J.F."/>
            <person name="Rahn T."/>
            <person name="Kunzel S."/>
            <person name="Neulinger S.C."/>
        </authorList>
    </citation>
    <scope>NUCLEOTIDE SEQUENCE [LARGE SCALE GENOMIC DNA]</scope>
    <source>
        <strain evidence="9 10">DSM 161</strain>
    </source>
</reference>
<evidence type="ECO:0000313" key="10">
    <source>
        <dbReference type="Proteomes" id="UP000239724"/>
    </source>
</evidence>
<dbReference type="InterPro" id="IPR036597">
    <property type="entry name" value="Fido-like_dom_sf"/>
</dbReference>
<dbReference type="AlphaFoldDB" id="A0A2S6NM14"/>
<gene>
    <name evidence="9" type="ORF">CCS01_04670</name>
</gene>
<feature type="domain" description="Fido" evidence="8">
    <location>
        <begin position="59"/>
        <end position="197"/>
    </location>
</feature>
<dbReference type="GO" id="GO:0051302">
    <property type="term" value="P:regulation of cell division"/>
    <property type="evidence" value="ECO:0007669"/>
    <property type="project" value="TreeGrafter"/>
</dbReference>
<dbReference type="SUPFAM" id="SSF140931">
    <property type="entry name" value="Fic-like"/>
    <property type="match status" value="1"/>
</dbReference>
<comment type="caution">
    <text evidence="9">The sequence shown here is derived from an EMBL/GenBank/DDBJ whole genome shotgun (WGS) entry which is preliminary data.</text>
</comment>
<dbReference type="PANTHER" id="PTHR39560:SF1">
    <property type="entry name" value="PROTEIN ADENYLYLTRANSFERASE FIC-RELATED"/>
    <property type="match status" value="1"/>
</dbReference>
<evidence type="ECO:0000256" key="4">
    <source>
        <dbReference type="ARBA" id="ARBA00022840"/>
    </source>
</evidence>
<comment type="catalytic activity">
    <reaction evidence="6">
        <text>L-threonyl-[protein] + ATP = 3-O-(5'-adenylyl)-L-threonyl-[protein] + diphosphate</text>
        <dbReference type="Rhea" id="RHEA:54292"/>
        <dbReference type="Rhea" id="RHEA-COMP:11060"/>
        <dbReference type="Rhea" id="RHEA-COMP:13847"/>
        <dbReference type="ChEBI" id="CHEBI:30013"/>
        <dbReference type="ChEBI" id="CHEBI:30616"/>
        <dbReference type="ChEBI" id="CHEBI:33019"/>
        <dbReference type="ChEBI" id="CHEBI:138113"/>
        <dbReference type="EC" id="2.7.7.108"/>
    </reaction>
</comment>
<dbReference type="EMBL" id="NHRY01000055">
    <property type="protein sequence ID" value="PPQ36660.1"/>
    <property type="molecule type" value="Genomic_DNA"/>
</dbReference>
<dbReference type="Gene3D" id="1.10.3290.10">
    <property type="entry name" value="Fido-like domain"/>
    <property type="match status" value="1"/>
</dbReference>
<keyword evidence="2" id="KW-0548">Nucleotidyltransferase</keyword>
<dbReference type="GO" id="GO:0005524">
    <property type="term" value="F:ATP binding"/>
    <property type="evidence" value="ECO:0007669"/>
    <property type="project" value="UniProtKB-KW"/>
</dbReference>
<name>A0A2S6NM14_RHOGL</name>
<dbReference type="RefSeq" id="WP_104517685.1">
    <property type="nucleotide sequence ID" value="NZ_NHRY01000055.1"/>
</dbReference>
<keyword evidence="10" id="KW-1185">Reference proteome</keyword>
<evidence type="ECO:0000256" key="1">
    <source>
        <dbReference type="ARBA" id="ARBA00022679"/>
    </source>
</evidence>
<keyword evidence="1" id="KW-0808">Transferase</keyword>
<evidence type="ECO:0000259" key="8">
    <source>
        <dbReference type="PROSITE" id="PS51459"/>
    </source>
</evidence>
<proteinExistence type="predicted"/>
<evidence type="ECO:0000256" key="2">
    <source>
        <dbReference type="ARBA" id="ARBA00022695"/>
    </source>
</evidence>
<dbReference type="Pfam" id="PF02661">
    <property type="entry name" value="Fic"/>
    <property type="match status" value="1"/>
</dbReference>
<evidence type="ECO:0000256" key="3">
    <source>
        <dbReference type="ARBA" id="ARBA00022741"/>
    </source>
</evidence>
<evidence type="ECO:0000256" key="6">
    <source>
        <dbReference type="ARBA" id="ARBA00047939"/>
    </source>
</evidence>
<dbReference type="EC" id="2.7.7.108" evidence="5"/>
<organism evidence="9 10">
    <name type="scientific">Rhodopila globiformis</name>
    <name type="common">Rhodopseudomonas globiformis</name>
    <dbReference type="NCBI Taxonomy" id="1071"/>
    <lineage>
        <taxon>Bacteria</taxon>
        <taxon>Pseudomonadati</taxon>
        <taxon>Pseudomonadota</taxon>
        <taxon>Alphaproteobacteria</taxon>
        <taxon>Acetobacterales</taxon>
        <taxon>Acetobacteraceae</taxon>
        <taxon>Rhodopila</taxon>
    </lineage>
</organism>
<keyword evidence="3" id="KW-0547">Nucleotide-binding</keyword>
<evidence type="ECO:0000256" key="7">
    <source>
        <dbReference type="ARBA" id="ARBA00048696"/>
    </source>
</evidence>